<feature type="binding site" evidence="10">
    <location>
        <position position="78"/>
    </location>
    <ligand>
        <name>Mn(2+)</name>
        <dbReference type="ChEBI" id="CHEBI:29035"/>
    </ligand>
</feature>
<dbReference type="Proteomes" id="UP001651690">
    <property type="component" value="Unassembled WGS sequence"/>
</dbReference>
<comment type="function">
    <text evidence="10">Catalyzes the 1,3-allylic rearrangement of the homoallylic substrate isopentenyl (IPP) to its highly electrophilic allylic isomer, dimethylallyl diphosphate (DMAPP).</text>
</comment>
<evidence type="ECO:0000256" key="1">
    <source>
        <dbReference type="ARBA" id="ARBA00004826"/>
    </source>
</evidence>
<evidence type="ECO:0000256" key="3">
    <source>
        <dbReference type="ARBA" id="ARBA00012057"/>
    </source>
</evidence>
<evidence type="ECO:0000256" key="6">
    <source>
        <dbReference type="ARBA" id="ARBA00022842"/>
    </source>
</evidence>
<dbReference type="InterPro" id="IPR011876">
    <property type="entry name" value="IsopentenylPP_isomerase_typ1"/>
</dbReference>
<evidence type="ECO:0000259" key="11">
    <source>
        <dbReference type="PROSITE" id="PS51462"/>
    </source>
</evidence>
<dbReference type="EC" id="5.3.3.2" evidence="3 10"/>
<dbReference type="PROSITE" id="PS51462">
    <property type="entry name" value="NUDIX"/>
    <property type="match status" value="1"/>
</dbReference>
<dbReference type="NCBIfam" id="TIGR02150">
    <property type="entry name" value="IPP_isom_1"/>
    <property type="match status" value="1"/>
</dbReference>
<keyword evidence="4 10" id="KW-0963">Cytoplasm</keyword>
<comment type="similarity">
    <text evidence="2 10">Belongs to the IPP isomerase type 1 family.</text>
</comment>
<proteinExistence type="inferred from homology"/>
<feature type="binding site" evidence="10">
    <location>
        <position position="34"/>
    </location>
    <ligand>
        <name>Mn(2+)</name>
        <dbReference type="ChEBI" id="CHEBI:29035"/>
    </ligand>
</feature>
<dbReference type="CDD" id="cd02885">
    <property type="entry name" value="NUDIX_IPP_Isomerase"/>
    <property type="match status" value="1"/>
</dbReference>
<feature type="active site" evidence="10">
    <location>
        <position position="76"/>
    </location>
</feature>
<protein>
    <recommendedName>
        <fullName evidence="3 10">Isopentenyl-diphosphate Delta-isomerase</fullName>
        <shortName evidence="10">IPP isomerase</shortName>
        <ecNumber evidence="3 10">5.3.3.2</ecNumber>
    </recommendedName>
    <alternativeName>
        <fullName evidence="10">IPP:DMAPP isomerase</fullName>
    </alternativeName>
    <alternativeName>
        <fullName evidence="10">Isopentenyl pyrophosphate isomerase</fullName>
    </alternativeName>
</protein>
<dbReference type="NCBIfam" id="NF002995">
    <property type="entry name" value="PRK03759.1"/>
    <property type="match status" value="1"/>
</dbReference>
<feature type="binding site" evidence="10">
    <location>
        <position position="41"/>
    </location>
    <ligand>
        <name>Mn(2+)</name>
        <dbReference type="ChEBI" id="CHEBI:29035"/>
    </ligand>
</feature>
<evidence type="ECO:0000256" key="7">
    <source>
        <dbReference type="ARBA" id="ARBA00023211"/>
    </source>
</evidence>
<evidence type="ECO:0000256" key="2">
    <source>
        <dbReference type="ARBA" id="ARBA00007579"/>
    </source>
</evidence>
<comment type="catalytic activity">
    <reaction evidence="10">
        <text>isopentenyl diphosphate = dimethylallyl diphosphate</text>
        <dbReference type="Rhea" id="RHEA:23284"/>
        <dbReference type="ChEBI" id="CHEBI:57623"/>
        <dbReference type="ChEBI" id="CHEBI:128769"/>
        <dbReference type="EC" id="5.3.3.2"/>
    </reaction>
</comment>
<dbReference type="EMBL" id="JANDBD010000001">
    <property type="protein sequence ID" value="MCP9270830.1"/>
    <property type="molecule type" value="Genomic_DNA"/>
</dbReference>
<dbReference type="InterPro" id="IPR000086">
    <property type="entry name" value="NUDIX_hydrolase_dom"/>
</dbReference>
<reference evidence="12 13" key="1">
    <citation type="submission" date="2022-06" db="EMBL/GenBank/DDBJ databases">
        <title>Mycolicibacterium sp. CAU 1645 isolated from seawater.</title>
        <authorList>
            <person name="Kim W."/>
        </authorList>
    </citation>
    <scope>NUCLEOTIDE SEQUENCE [LARGE SCALE GENOMIC DNA]</scope>
    <source>
        <strain evidence="12 13">CAU 1645</strain>
    </source>
</reference>
<evidence type="ECO:0000256" key="9">
    <source>
        <dbReference type="ARBA" id="ARBA00023235"/>
    </source>
</evidence>
<feature type="binding site" evidence="10">
    <location>
        <position position="125"/>
    </location>
    <ligand>
        <name>Mn(2+)</name>
        <dbReference type="ChEBI" id="CHEBI:29035"/>
    </ligand>
</feature>
<organism evidence="12 13">
    <name type="scientific">Mycolicibacterium arenosum</name>
    <dbReference type="NCBI Taxonomy" id="2952157"/>
    <lineage>
        <taxon>Bacteria</taxon>
        <taxon>Bacillati</taxon>
        <taxon>Actinomycetota</taxon>
        <taxon>Actinomycetes</taxon>
        <taxon>Mycobacteriales</taxon>
        <taxon>Mycobacteriaceae</taxon>
        <taxon>Mycolicibacterium</taxon>
    </lineage>
</organism>
<evidence type="ECO:0000256" key="4">
    <source>
        <dbReference type="ARBA" id="ARBA00022490"/>
    </source>
</evidence>
<comment type="caution">
    <text evidence="12">The sequence shown here is derived from an EMBL/GenBank/DDBJ whole genome shotgun (WGS) entry which is preliminary data.</text>
</comment>
<dbReference type="InterPro" id="IPR015797">
    <property type="entry name" value="NUDIX_hydrolase-like_dom_sf"/>
</dbReference>
<accession>A0ABT1LW54</accession>
<keyword evidence="6 10" id="KW-0460">Magnesium</keyword>
<dbReference type="GO" id="GO:0004452">
    <property type="term" value="F:isopentenyl-diphosphate delta-isomerase activity"/>
    <property type="evidence" value="ECO:0007669"/>
    <property type="project" value="UniProtKB-EC"/>
</dbReference>
<dbReference type="PANTHER" id="PTHR10885">
    <property type="entry name" value="ISOPENTENYL-DIPHOSPHATE DELTA-ISOMERASE"/>
    <property type="match status" value="1"/>
</dbReference>
<evidence type="ECO:0000256" key="10">
    <source>
        <dbReference type="HAMAP-Rule" id="MF_00202"/>
    </source>
</evidence>
<evidence type="ECO:0000313" key="12">
    <source>
        <dbReference type="EMBL" id="MCP9270830.1"/>
    </source>
</evidence>
<dbReference type="Pfam" id="PF00293">
    <property type="entry name" value="NUDIX"/>
    <property type="match status" value="1"/>
</dbReference>
<feature type="binding site" evidence="10">
    <location>
        <position position="123"/>
    </location>
    <ligand>
        <name>Mn(2+)</name>
        <dbReference type="ChEBI" id="CHEBI:29035"/>
    </ligand>
</feature>
<gene>
    <name evidence="10 12" type="primary">idi</name>
    <name evidence="12" type="ORF">NM203_01370</name>
</gene>
<keyword evidence="5 10" id="KW-0479">Metal-binding</keyword>
<comment type="cofactor">
    <cofactor evidence="10">
        <name>Mn(2+)</name>
        <dbReference type="ChEBI" id="CHEBI:29035"/>
    </cofactor>
    <text evidence="10">Binds 1 Mn(2+) ion per subunit.</text>
</comment>
<keyword evidence="8 10" id="KW-0414">Isoprene biosynthesis</keyword>
<name>A0ABT1LW54_9MYCO</name>
<dbReference type="PIRSF" id="PIRSF018427">
    <property type="entry name" value="Isopntndiph_ism"/>
    <property type="match status" value="1"/>
</dbReference>
<comment type="cofactor">
    <cofactor evidence="10">
        <name>Mg(2+)</name>
        <dbReference type="ChEBI" id="CHEBI:18420"/>
    </cofactor>
    <text evidence="10">Binds 1 Mg(2+) ion per subunit. The magnesium ion binds only when substrate is bound.</text>
</comment>
<dbReference type="PANTHER" id="PTHR10885:SF0">
    <property type="entry name" value="ISOPENTENYL-DIPHOSPHATE DELTA-ISOMERASE"/>
    <property type="match status" value="1"/>
</dbReference>
<keyword evidence="9 10" id="KW-0413">Isomerase</keyword>
<evidence type="ECO:0000313" key="13">
    <source>
        <dbReference type="Proteomes" id="UP001651690"/>
    </source>
</evidence>
<evidence type="ECO:0000256" key="8">
    <source>
        <dbReference type="ARBA" id="ARBA00023229"/>
    </source>
</evidence>
<dbReference type="InterPro" id="IPR056375">
    <property type="entry name" value="Idi_bact"/>
</dbReference>
<feature type="active site" evidence="10">
    <location>
        <position position="125"/>
    </location>
</feature>
<keyword evidence="13" id="KW-1185">Reference proteome</keyword>
<feature type="domain" description="Nudix hydrolase" evidence="11">
    <location>
        <begin position="39"/>
        <end position="172"/>
    </location>
</feature>
<evidence type="ECO:0000256" key="5">
    <source>
        <dbReference type="ARBA" id="ARBA00022723"/>
    </source>
</evidence>
<dbReference type="HAMAP" id="MF_00202">
    <property type="entry name" value="Idi"/>
    <property type="match status" value="1"/>
</dbReference>
<dbReference type="SUPFAM" id="SSF55811">
    <property type="entry name" value="Nudix"/>
    <property type="match status" value="1"/>
</dbReference>
<keyword evidence="7 10" id="KW-0464">Manganese</keyword>
<sequence length="194" mass="21108">MSSTTTSAPSVEEEVVLLDDDGRVVGTASKASVHGPNTPLHLAFSCYVFDRAGNVLVTRRALGKRTWPGVWTNSFCGHPAPGEDVAEAVVRRADEELGVTLHDVRCVLPDFRYRAVAADGTVENEVCPVFCAWTETEPAASPAEVMEHRWVPWDELRAAADLSWAISPWATAQIPLLEDAGVPIDGQRERDRSA</sequence>
<dbReference type="RefSeq" id="WP_255057798.1">
    <property type="nucleotide sequence ID" value="NZ_JANDBD010000001.1"/>
</dbReference>
<feature type="binding site" evidence="10">
    <location>
        <position position="96"/>
    </location>
    <ligand>
        <name>Mg(2+)</name>
        <dbReference type="ChEBI" id="CHEBI:18420"/>
    </ligand>
</feature>
<comment type="pathway">
    <text evidence="1 10">Isoprenoid biosynthesis; dimethylallyl diphosphate biosynthesis; dimethylallyl diphosphate from isopentenyl diphosphate: step 1/1.</text>
</comment>
<dbReference type="Gene3D" id="3.90.79.10">
    <property type="entry name" value="Nucleoside Triphosphate Pyrophosphohydrolase"/>
    <property type="match status" value="1"/>
</dbReference>
<comment type="subcellular location">
    <subcellularLocation>
        <location evidence="10">Cytoplasm</location>
    </subcellularLocation>
</comment>